<keyword evidence="5" id="KW-0812">Transmembrane</keyword>
<comment type="catalytic activity">
    <reaction evidence="1">
        <text>ATP + protein L-histidine = ADP + protein N-phospho-L-histidine.</text>
        <dbReference type="EC" id="2.7.13.3"/>
    </reaction>
</comment>
<dbReference type="InterPro" id="IPR036097">
    <property type="entry name" value="HisK_dim/P_sf"/>
</dbReference>
<dbReference type="PANTHER" id="PTHR42878:SF15">
    <property type="entry name" value="BACTERIOPHYTOCHROME"/>
    <property type="match status" value="1"/>
</dbReference>
<evidence type="ECO:0000256" key="4">
    <source>
        <dbReference type="ARBA" id="ARBA00022777"/>
    </source>
</evidence>
<dbReference type="Proteomes" id="UP000516093">
    <property type="component" value="Chromosome"/>
</dbReference>
<name>A0A7H0GWP9_9BACT</name>
<evidence type="ECO:0000256" key="5">
    <source>
        <dbReference type="SAM" id="Phobius"/>
    </source>
</evidence>
<evidence type="ECO:0000313" key="8">
    <source>
        <dbReference type="Proteomes" id="UP000516093"/>
    </source>
</evidence>
<dbReference type="InterPro" id="IPR003661">
    <property type="entry name" value="HisK_dim/P_dom"/>
</dbReference>
<keyword evidence="4" id="KW-0418">Kinase</keyword>
<dbReference type="GO" id="GO:0016020">
    <property type="term" value="C:membrane"/>
    <property type="evidence" value="ECO:0007669"/>
    <property type="project" value="InterPro"/>
</dbReference>
<dbReference type="CDD" id="cd00082">
    <property type="entry name" value="HisKA"/>
    <property type="match status" value="1"/>
</dbReference>
<dbReference type="SUPFAM" id="SSF47384">
    <property type="entry name" value="Homodimeric domain of signal transducing histidine kinase"/>
    <property type="match status" value="1"/>
</dbReference>
<dbReference type="InterPro" id="IPR007891">
    <property type="entry name" value="CHASE3"/>
</dbReference>
<dbReference type="Gene3D" id="1.10.287.130">
    <property type="match status" value="1"/>
</dbReference>
<organism evidence="7 8">
    <name type="scientific">Hymenobacter qilianensis</name>
    <dbReference type="NCBI Taxonomy" id="1385715"/>
    <lineage>
        <taxon>Bacteria</taxon>
        <taxon>Pseudomonadati</taxon>
        <taxon>Bacteroidota</taxon>
        <taxon>Cytophagia</taxon>
        <taxon>Cytophagales</taxon>
        <taxon>Hymenobacteraceae</taxon>
        <taxon>Hymenobacter</taxon>
    </lineage>
</organism>
<dbReference type="EC" id="2.7.13.3" evidence="2"/>
<evidence type="ECO:0000256" key="1">
    <source>
        <dbReference type="ARBA" id="ARBA00000085"/>
    </source>
</evidence>
<dbReference type="GO" id="GO:0000156">
    <property type="term" value="F:phosphorelay response regulator activity"/>
    <property type="evidence" value="ECO:0007669"/>
    <property type="project" value="TreeGrafter"/>
</dbReference>
<dbReference type="KEGG" id="hqi:H9L05_02900"/>
<dbReference type="InterPro" id="IPR050351">
    <property type="entry name" value="BphY/WalK/GraS-like"/>
</dbReference>
<dbReference type="PANTHER" id="PTHR42878">
    <property type="entry name" value="TWO-COMPONENT HISTIDINE KINASE"/>
    <property type="match status" value="1"/>
</dbReference>
<evidence type="ECO:0000259" key="6">
    <source>
        <dbReference type="PROSITE" id="PS50885"/>
    </source>
</evidence>
<dbReference type="EMBL" id="CP060784">
    <property type="protein sequence ID" value="QNP52715.1"/>
    <property type="molecule type" value="Genomic_DNA"/>
</dbReference>
<dbReference type="GO" id="GO:0030295">
    <property type="term" value="F:protein kinase activator activity"/>
    <property type="evidence" value="ECO:0007669"/>
    <property type="project" value="TreeGrafter"/>
</dbReference>
<dbReference type="GO" id="GO:0000155">
    <property type="term" value="F:phosphorelay sensor kinase activity"/>
    <property type="evidence" value="ECO:0007669"/>
    <property type="project" value="InterPro"/>
</dbReference>
<keyword evidence="3" id="KW-0808">Transferase</keyword>
<feature type="domain" description="HAMP" evidence="6">
    <location>
        <begin position="219"/>
        <end position="271"/>
    </location>
</feature>
<accession>A0A7H0GWP9</accession>
<dbReference type="Pfam" id="PF00512">
    <property type="entry name" value="HisKA"/>
    <property type="match status" value="1"/>
</dbReference>
<keyword evidence="5" id="KW-1133">Transmembrane helix</keyword>
<dbReference type="InterPro" id="IPR003660">
    <property type="entry name" value="HAMP_dom"/>
</dbReference>
<dbReference type="AlphaFoldDB" id="A0A7H0GWP9"/>
<dbReference type="RefSeq" id="WP_187732956.1">
    <property type="nucleotide sequence ID" value="NZ_CP060784.1"/>
</dbReference>
<dbReference type="SMART" id="SM00388">
    <property type="entry name" value="HisKA"/>
    <property type="match status" value="1"/>
</dbReference>
<dbReference type="SMART" id="SM00304">
    <property type="entry name" value="HAMP"/>
    <property type="match status" value="1"/>
</dbReference>
<feature type="transmembrane region" description="Helical" evidence="5">
    <location>
        <begin position="178"/>
        <end position="197"/>
    </location>
</feature>
<protein>
    <recommendedName>
        <fullName evidence="2">histidine kinase</fullName>
        <ecNumber evidence="2">2.7.13.3</ecNumber>
    </recommendedName>
</protein>
<dbReference type="GO" id="GO:0007234">
    <property type="term" value="P:osmosensory signaling via phosphorelay pathway"/>
    <property type="evidence" value="ECO:0007669"/>
    <property type="project" value="TreeGrafter"/>
</dbReference>
<proteinExistence type="predicted"/>
<reference evidence="7 8" key="1">
    <citation type="submission" date="2020-08" db="EMBL/GenBank/DDBJ databases">
        <title>Genome sequence of Hymenobacter qilianensis JCM 19763T.</title>
        <authorList>
            <person name="Hyun D.-W."/>
            <person name="Bae J.-W."/>
        </authorList>
    </citation>
    <scope>NUCLEOTIDE SEQUENCE [LARGE SCALE GENOMIC DNA]</scope>
    <source>
        <strain evidence="7 8">JCM 19763</strain>
    </source>
</reference>
<dbReference type="CDD" id="cd19410">
    <property type="entry name" value="HK9-like_sensor"/>
    <property type="match status" value="1"/>
</dbReference>
<keyword evidence="8" id="KW-1185">Reference proteome</keyword>
<evidence type="ECO:0000256" key="3">
    <source>
        <dbReference type="ARBA" id="ARBA00022679"/>
    </source>
</evidence>
<keyword evidence="5" id="KW-0472">Membrane</keyword>
<dbReference type="CDD" id="cd06225">
    <property type="entry name" value="HAMP"/>
    <property type="match status" value="1"/>
</dbReference>
<gene>
    <name evidence="7" type="ORF">H9L05_02900</name>
</gene>
<dbReference type="PROSITE" id="PS50885">
    <property type="entry name" value="HAMP"/>
    <property type="match status" value="1"/>
</dbReference>
<dbReference type="Gene3D" id="6.10.340.10">
    <property type="match status" value="1"/>
</dbReference>
<dbReference type="Pfam" id="PF00672">
    <property type="entry name" value="HAMP"/>
    <property type="match status" value="1"/>
</dbReference>
<evidence type="ECO:0000313" key="7">
    <source>
        <dbReference type="EMBL" id="QNP52715.1"/>
    </source>
</evidence>
<evidence type="ECO:0000256" key="2">
    <source>
        <dbReference type="ARBA" id="ARBA00012438"/>
    </source>
</evidence>
<sequence length="411" mass="46735">MRLNLNTKIRLGFGIALVVLLLTSLFAYMSIQQVAYYTNRVEHTYKVLQHTTDLRTQVRDAQGAIRSYLLMGDKAYLGNYDNLVSDIHRNYESLRHLTFDNPDHQRRLDTLGTLMAQEVLLLDAWRQRPPTLYAARDLVRGDRRQLEQIRAVIAQIKNSEDLLLRERTRNRDIWERTAPLAIIGSAVLTILLVLWLFSRIVQELKEKESLQTELAAVNFNTTQRIRLIENLAEQVVLGDYKVKIRDKEQDSLGKLAGSLNRMTQTLDYTFEALNKRNLELDQFAYVASHDLKAPLRGIGALVKWMEEELSHELSVQMREYLAMLKGRLTRLDDLINGLLAYARAGRTQPLPEEVDVRGLVAEVAEMVVPHGFTVDLPPASLPSSPTGLVCNRYLPTCSATPLSTTTAARAI</sequence>
<dbReference type="Pfam" id="PF05227">
    <property type="entry name" value="CHASE3"/>
    <property type="match status" value="1"/>
</dbReference>